<dbReference type="AlphaFoldDB" id="X1DJ83"/>
<protein>
    <recommendedName>
        <fullName evidence="2">HTH arsR-type domain-containing protein</fullName>
    </recommendedName>
</protein>
<reference evidence="1" key="1">
    <citation type="journal article" date="2014" name="Front. Microbiol.">
        <title>High frequency of phylogenetically diverse reductive dehalogenase-homologous genes in deep subseafloor sedimentary metagenomes.</title>
        <authorList>
            <person name="Kawai M."/>
            <person name="Futagami T."/>
            <person name="Toyoda A."/>
            <person name="Takaki Y."/>
            <person name="Nishi S."/>
            <person name="Hori S."/>
            <person name="Arai W."/>
            <person name="Tsubouchi T."/>
            <person name="Morono Y."/>
            <person name="Uchiyama I."/>
            <person name="Ito T."/>
            <person name="Fujiyama A."/>
            <person name="Inagaki F."/>
            <person name="Takami H."/>
        </authorList>
    </citation>
    <scope>NUCLEOTIDE SEQUENCE</scope>
    <source>
        <strain evidence="1">Expedition CK06-06</strain>
    </source>
</reference>
<dbReference type="CDD" id="cd00090">
    <property type="entry name" value="HTH_ARSR"/>
    <property type="match status" value="1"/>
</dbReference>
<comment type="caution">
    <text evidence="1">The sequence shown here is derived from an EMBL/GenBank/DDBJ whole genome shotgun (WGS) entry which is preliminary data.</text>
</comment>
<gene>
    <name evidence="1" type="ORF">S03H2_08890</name>
</gene>
<evidence type="ECO:0008006" key="2">
    <source>
        <dbReference type="Google" id="ProtNLM"/>
    </source>
</evidence>
<dbReference type="EMBL" id="BARU01004409">
    <property type="protein sequence ID" value="GAH20267.1"/>
    <property type="molecule type" value="Genomic_DNA"/>
</dbReference>
<sequence>MKEEKEYHTRYLRAINNPLRRKILRSLKGGCKTITDIKSNTGLNVIILKWHLDILEHGFCVEKDTKSGGIAYKLTQEGEVVNYLDR</sequence>
<dbReference type="Gene3D" id="1.10.10.10">
    <property type="entry name" value="Winged helix-like DNA-binding domain superfamily/Winged helix DNA-binding domain"/>
    <property type="match status" value="1"/>
</dbReference>
<dbReference type="InterPro" id="IPR036390">
    <property type="entry name" value="WH_DNA-bd_sf"/>
</dbReference>
<name>X1DJ83_9ZZZZ</name>
<organism evidence="1">
    <name type="scientific">marine sediment metagenome</name>
    <dbReference type="NCBI Taxonomy" id="412755"/>
    <lineage>
        <taxon>unclassified sequences</taxon>
        <taxon>metagenomes</taxon>
        <taxon>ecological metagenomes</taxon>
    </lineage>
</organism>
<evidence type="ECO:0000313" key="1">
    <source>
        <dbReference type="EMBL" id="GAH20267.1"/>
    </source>
</evidence>
<accession>X1DJ83</accession>
<dbReference type="SUPFAM" id="SSF46785">
    <property type="entry name" value="Winged helix' DNA-binding domain"/>
    <property type="match status" value="1"/>
</dbReference>
<dbReference type="InterPro" id="IPR036388">
    <property type="entry name" value="WH-like_DNA-bd_sf"/>
</dbReference>
<proteinExistence type="predicted"/>
<dbReference type="InterPro" id="IPR011991">
    <property type="entry name" value="ArsR-like_HTH"/>
</dbReference>